<dbReference type="PANTHER" id="PTHR11461:SF211">
    <property type="entry name" value="GH10112P-RELATED"/>
    <property type="match status" value="1"/>
</dbReference>
<evidence type="ECO:0000256" key="3">
    <source>
        <dbReference type="ARBA" id="ARBA00022900"/>
    </source>
</evidence>
<name>A0A821NG11_9NEOP</name>
<comment type="similarity">
    <text evidence="1 4">Belongs to the serpin family.</text>
</comment>
<dbReference type="InterPro" id="IPR042185">
    <property type="entry name" value="Serpin_sf_2"/>
</dbReference>
<dbReference type="Gene3D" id="2.30.39.10">
    <property type="entry name" value="Alpha-1-antitrypsin, domain 1"/>
    <property type="match status" value="1"/>
</dbReference>
<dbReference type="InterPro" id="IPR036186">
    <property type="entry name" value="Serpin_sf"/>
</dbReference>
<dbReference type="PANTHER" id="PTHR11461">
    <property type="entry name" value="SERINE PROTEASE INHIBITOR, SERPIN"/>
    <property type="match status" value="1"/>
</dbReference>
<dbReference type="Proteomes" id="UP000663880">
    <property type="component" value="Unassembled WGS sequence"/>
</dbReference>
<dbReference type="EMBL" id="CAJOBZ010000004">
    <property type="protein sequence ID" value="CAF4784207.1"/>
    <property type="molecule type" value="Genomic_DNA"/>
</dbReference>
<dbReference type="GO" id="GO:0005615">
    <property type="term" value="C:extracellular space"/>
    <property type="evidence" value="ECO:0007669"/>
    <property type="project" value="InterPro"/>
</dbReference>
<dbReference type="OrthoDB" id="7474840at2759"/>
<comment type="caution">
    <text evidence="7">The sequence shown here is derived from an EMBL/GenBank/DDBJ whole genome shotgun (WGS) entry which is preliminary data.</text>
</comment>
<gene>
    <name evidence="7" type="ORF">PMACD_LOCUS2508</name>
</gene>
<evidence type="ECO:0000313" key="7">
    <source>
        <dbReference type="EMBL" id="CAF4784207.1"/>
    </source>
</evidence>
<feature type="signal peptide" evidence="5">
    <location>
        <begin position="1"/>
        <end position="23"/>
    </location>
</feature>
<dbReference type="SUPFAM" id="SSF56574">
    <property type="entry name" value="Serpins"/>
    <property type="match status" value="1"/>
</dbReference>
<proteinExistence type="inferred from homology"/>
<evidence type="ECO:0000256" key="1">
    <source>
        <dbReference type="ARBA" id="ARBA00009500"/>
    </source>
</evidence>
<evidence type="ECO:0000256" key="4">
    <source>
        <dbReference type="RuleBase" id="RU000411"/>
    </source>
</evidence>
<evidence type="ECO:0000256" key="2">
    <source>
        <dbReference type="ARBA" id="ARBA00022690"/>
    </source>
</evidence>
<sequence length="542" mass="62475">MTLICKTYVIMFTCFLVKYSVQTFGFTQYYISSTVPNELITLVPNNYEKYCFSTDYKWKPCPKYRTSSNDVTPVTKSYNLEDRILYSHRFMDKEFKDQELYNLFLSIPPSVPKSIGGLFRYWNWLLKNTPIELYSDEIPLPILNYRKGTELLSSRNNENELSSSFSRLGTDPKEDLINEFIDSLDQLEKKFYATTYATLQAISPSEYVNGISFTLSGLFLQMALVALSTEVDHETRRELDECTGFYVPEQAKIEVLKNIISWLPTSSDRLKFRYKTRLVVKQGIYVSEKFLRGAAAAGRIKVEDLNDTQTPEKLTATLNHMVEIDSGGALRNTFEEDELSKGVCAVLMSTVYLRARWRSPPTLLNGTFPFYDDERAPERNARMIRINDIMGYADLPEWDAEALEIKYATTGLTLVLVVPKGRSLRNLAAHMSTTSLQSIVDVMQSKRIAATLPLFTLRMTLLLPAKMQTMGITRLVDKRCDGLKLSHAIQRIMFWSEAGRYAFKDDGIEWDETPEQRIIFNRPYLFYVRWHNVTILNGNFVL</sequence>
<organism evidence="7 8">
    <name type="scientific">Pieris macdunnoughi</name>
    <dbReference type="NCBI Taxonomy" id="345717"/>
    <lineage>
        <taxon>Eukaryota</taxon>
        <taxon>Metazoa</taxon>
        <taxon>Ecdysozoa</taxon>
        <taxon>Arthropoda</taxon>
        <taxon>Hexapoda</taxon>
        <taxon>Insecta</taxon>
        <taxon>Pterygota</taxon>
        <taxon>Neoptera</taxon>
        <taxon>Endopterygota</taxon>
        <taxon>Lepidoptera</taxon>
        <taxon>Glossata</taxon>
        <taxon>Ditrysia</taxon>
        <taxon>Papilionoidea</taxon>
        <taxon>Pieridae</taxon>
        <taxon>Pierinae</taxon>
        <taxon>Pieris</taxon>
    </lineage>
</organism>
<evidence type="ECO:0000259" key="6">
    <source>
        <dbReference type="SMART" id="SM00093"/>
    </source>
</evidence>
<dbReference type="InterPro" id="IPR000215">
    <property type="entry name" value="Serpin_fam"/>
</dbReference>
<evidence type="ECO:0000256" key="5">
    <source>
        <dbReference type="SAM" id="SignalP"/>
    </source>
</evidence>
<keyword evidence="8" id="KW-1185">Reference proteome</keyword>
<dbReference type="GO" id="GO:0004867">
    <property type="term" value="F:serine-type endopeptidase inhibitor activity"/>
    <property type="evidence" value="ECO:0007669"/>
    <property type="project" value="UniProtKB-KW"/>
</dbReference>
<dbReference type="Pfam" id="PF00079">
    <property type="entry name" value="Serpin"/>
    <property type="match status" value="1"/>
</dbReference>
<dbReference type="InterPro" id="IPR023796">
    <property type="entry name" value="Serpin_dom"/>
</dbReference>
<keyword evidence="5" id="KW-0732">Signal</keyword>
<dbReference type="SMART" id="SM00093">
    <property type="entry name" value="SERPIN"/>
    <property type="match status" value="1"/>
</dbReference>
<reference evidence="7" key="1">
    <citation type="submission" date="2021-02" db="EMBL/GenBank/DDBJ databases">
        <authorList>
            <person name="Steward A R."/>
        </authorList>
    </citation>
    <scope>NUCLEOTIDE SEQUENCE</scope>
</reference>
<feature type="domain" description="Serpin" evidence="6">
    <location>
        <begin position="193"/>
        <end position="541"/>
    </location>
</feature>
<dbReference type="InterPro" id="IPR042178">
    <property type="entry name" value="Serpin_sf_1"/>
</dbReference>
<evidence type="ECO:0000313" key="8">
    <source>
        <dbReference type="Proteomes" id="UP000663880"/>
    </source>
</evidence>
<keyword evidence="3" id="KW-0722">Serine protease inhibitor</keyword>
<protein>
    <recommendedName>
        <fullName evidence="6">Serpin domain-containing protein</fullName>
    </recommendedName>
</protein>
<feature type="chain" id="PRO_5032313526" description="Serpin domain-containing protein" evidence="5">
    <location>
        <begin position="24"/>
        <end position="542"/>
    </location>
</feature>
<accession>A0A821NG11</accession>
<dbReference type="AlphaFoldDB" id="A0A821NG11"/>
<keyword evidence="2" id="KW-0646">Protease inhibitor</keyword>
<dbReference type="Gene3D" id="3.30.497.10">
    <property type="entry name" value="Antithrombin, subunit I, domain 2"/>
    <property type="match status" value="1"/>
</dbReference>